<dbReference type="PROSITE" id="PS51197">
    <property type="entry name" value="HTH_RRF2_2"/>
    <property type="match status" value="1"/>
</dbReference>
<dbReference type="NCBIfam" id="TIGR00738">
    <property type="entry name" value="rrf2_super"/>
    <property type="match status" value="1"/>
</dbReference>
<dbReference type="OrthoDB" id="9800519at2"/>
<dbReference type="PANTHER" id="PTHR33221:SF15">
    <property type="entry name" value="HTH-TYPE TRANSCRIPTIONAL REGULATOR YWGB-RELATED"/>
    <property type="match status" value="1"/>
</dbReference>
<dbReference type="InterPro" id="IPR000944">
    <property type="entry name" value="Tscrpt_reg_Rrf2"/>
</dbReference>
<dbReference type="Gene3D" id="1.10.10.10">
    <property type="entry name" value="Winged helix-like DNA-binding domain superfamily/Winged helix DNA-binding domain"/>
    <property type="match status" value="1"/>
</dbReference>
<dbReference type="STRING" id="571438.SAMN05192586_104115"/>
<dbReference type="Pfam" id="PF02082">
    <property type="entry name" value="Rrf2"/>
    <property type="match status" value="1"/>
</dbReference>
<protein>
    <submittedName>
        <fullName evidence="1">Rrf2 family protein</fullName>
    </submittedName>
</protein>
<proteinExistence type="predicted"/>
<keyword evidence="2" id="KW-1185">Reference proteome</keyword>
<dbReference type="Proteomes" id="UP000199355">
    <property type="component" value="Unassembled WGS sequence"/>
</dbReference>
<dbReference type="GO" id="GO:0003700">
    <property type="term" value="F:DNA-binding transcription factor activity"/>
    <property type="evidence" value="ECO:0007669"/>
    <property type="project" value="TreeGrafter"/>
</dbReference>
<dbReference type="EMBL" id="FNBX01000004">
    <property type="protein sequence ID" value="SDF36816.1"/>
    <property type="molecule type" value="Genomic_DNA"/>
</dbReference>
<name>A0A1G7KI74_9BACT</name>
<dbReference type="SUPFAM" id="SSF46785">
    <property type="entry name" value="Winged helix' DNA-binding domain"/>
    <property type="match status" value="1"/>
</dbReference>
<dbReference type="PANTHER" id="PTHR33221">
    <property type="entry name" value="WINGED HELIX-TURN-HELIX TRANSCRIPTIONAL REGULATOR, RRF2 FAMILY"/>
    <property type="match status" value="1"/>
</dbReference>
<organism evidence="1 2">
    <name type="scientific">Desulfovibrio legallii</name>
    <dbReference type="NCBI Taxonomy" id="571438"/>
    <lineage>
        <taxon>Bacteria</taxon>
        <taxon>Pseudomonadati</taxon>
        <taxon>Thermodesulfobacteriota</taxon>
        <taxon>Desulfovibrionia</taxon>
        <taxon>Desulfovibrionales</taxon>
        <taxon>Desulfovibrionaceae</taxon>
        <taxon>Desulfovibrio</taxon>
    </lineage>
</organism>
<dbReference type="InterPro" id="IPR036388">
    <property type="entry name" value="WH-like_DNA-bd_sf"/>
</dbReference>
<dbReference type="RefSeq" id="WP_092153068.1">
    <property type="nucleotide sequence ID" value="NZ_FNBX01000004.1"/>
</dbReference>
<dbReference type="InterPro" id="IPR036390">
    <property type="entry name" value="WH_DNA-bd_sf"/>
</dbReference>
<accession>A0A1G7KI74</accession>
<evidence type="ECO:0000313" key="1">
    <source>
        <dbReference type="EMBL" id="SDF36816.1"/>
    </source>
</evidence>
<evidence type="ECO:0000313" key="2">
    <source>
        <dbReference type="Proteomes" id="UP000199355"/>
    </source>
</evidence>
<sequence>MKLSAKTRYAARILLYLARYGIEKPVSSSMLATQTGISSQFIEQILRQLRLAGITGSIRGARGGHVLLRKPEELTFGCIVKLMEGGIELSGCLEKPGNCVRFDGCEVRRAWENLQATLDGVFESITLRDLMQDDRILSSSPPPGGSPN</sequence>
<dbReference type="GO" id="GO:0005829">
    <property type="term" value="C:cytosol"/>
    <property type="evidence" value="ECO:0007669"/>
    <property type="project" value="TreeGrafter"/>
</dbReference>
<gene>
    <name evidence="1" type="ORF">SAMN05192586_104115</name>
</gene>
<dbReference type="AlphaFoldDB" id="A0A1G7KI74"/>
<reference evidence="2" key="1">
    <citation type="submission" date="2016-10" db="EMBL/GenBank/DDBJ databases">
        <authorList>
            <person name="Varghese N."/>
            <person name="Submissions S."/>
        </authorList>
    </citation>
    <scope>NUCLEOTIDE SEQUENCE [LARGE SCALE GENOMIC DNA]</scope>
    <source>
        <strain evidence="2">KHC7</strain>
    </source>
</reference>